<accession>A0ABV3RTV8</accession>
<reference evidence="1 2" key="1">
    <citation type="submission" date="2024-07" db="EMBL/GenBank/DDBJ databases">
        <title>Marimonas sp.nov., isolated from tidal-flat sediment.</title>
        <authorList>
            <person name="Jayan J.N."/>
            <person name="Lee S.S."/>
        </authorList>
    </citation>
    <scope>NUCLEOTIDE SEQUENCE [LARGE SCALE GENOMIC DNA]</scope>
    <source>
        <strain evidence="1 2">MJW-29</strain>
    </source>
</reference>
<dbReference type="Proteomes" id="UP001556098">
    <property type="component" value="Unassembled WGS sequence"/>
</dbReference>
<evidence type="ECO:0000313" key="2">
    <source>
        <dbReference type="Proteomes" id="UP001556098"/>
    </source>
</evidence>
<proteinExistence type="predicted"/>
<name>A0ABV3RTV8_9RHOB</name>
<organism evidence="1 2">
    <name type="scientific">Sulfitobacter sediminis</name>
    <dbReference type="NCBI Taxonomy" id="3234186"/>
    <lineage>
        <taxon>Bacteria</taxon>
        <taxon>Pseudomonadati</taxon>
        <taxon>Pseudomonadota</taxon>
        <taxon>Alphaproteobacteria</taxon>
        <taxon>Rhodobacterales</taxon>
        <taxon>Roseobacteraceae</taxon>
        <taxon>Sulfitobacter</taxon>
    </lineage>
</organism>
<comment type="caution">
    <text evidence="1">The sequence shown here is derived from an EMBL/GenBank/DDBJ whole genome shotgun (WGS) entry which is preliminary data.</text>
</comment>
<gene>
    <name evidence="1" type="ORF">AB2B41_22925</name>
</gene>
<keyword evidence="2" id="KW-1185">Reference proteome</keyword>
<evidence type="ECO:0000313" key="1">
    <source>
        <dbReference type="EMBL" id="MEW9922462.1"/>
    </source>
</evidence>
<dbReference type="RefSeq" id="WP_367880150.1">
    <property type="nucleotide sequence ID" value="NZ_JBFNXX010000063.1"/>
</dbReference>
<protein>
    <submittedName>
        <fullName evidence="1">Uncharacterized protein</fullName>
    </submittedName>
</protein>
<feature type="non-terminal residue" evidence="1">
    <location>
        <position position="78"/>
    </location>
</feature>
<dbReference type="EMBL" id="JBFNXX010000063">
    <property type="protein sequence ID" value="MEW9922462.1"/>
    <property type="molecule type" value="Genomic_DNA"/>
</dbReference>
<sequence>MDEFNGRFRETVLRRRVWLRNLIVARMEVSLHQHQAGKSAQQNLVLCAANGWNEPIGAIVFLLEKTAFVIWQSFSTVL</sequence>